<keyword evidence="1" id="KW-0732">Signal</keyword>
<evidence type="ECO:0000256" key="1">
    <source>
        <dbReference type="SAM" id="SignalP"/>
    </source>
</evidence>
<dbReference type="Proteomes" id="UP001497516">
    <property type="component" value="Chromosome 1"/>
</dbReference>
<gene>
    <name evidence="2" type="ORF">LTRI10_LOCUS1322</name>
</gene>
<keyword evidence="3" id="KW-1185">Reference proteome</keyword>
<dbReference type="Pfam" id="PF10950">
    <property type="entry name" value="Organ_specific"/>
    <property type="match status" value="1"/>
</dbReference>
<dbReference type="EMBL" id="OZ034813">
    <property type="protein sequence ID" value="CAL1353421.1"/>
    <property type="molecule type" value="Genomic_DNA"/>
</dbReference>
<protein>
    <submittedName>
        <fullName evidence="2">Uncharacterized protein</fullName>
    </submittedName>
</protein>
<evidence type="ECO:0000313" key="3">
    <source>
        <dbReference type="Proteomes" id="UP001497516"/>
    </source>
</evidence>
<feature type="signal peptide" evidence="1">
    <location>
        <begin position="1"/>
        <end position="23"/>
    </location>
</feature>
<evidence type="ECO:0000313" key="2">
    <source>
        <dbReference type="EMBL" id="CAL1353421.1"/>
    </source>
</evidence>
<sequence>MKSSLVLCLLLCVLLVNFRGNDAIRKDPASTTTTTEEYWKKVMKDEPLPKSIKELLVFEAAGDGDHAATAVVDGEKKVAINRFVKDFDTLTTAIIYHNTQSHGG</sequence>
<reference evidence="2 3" key="1">
    <citation type="submission" date="2024-04" db="EMBL/GenBank/DDBJ databases">
        <authorList>
            <person name="Fracassetti M."/>
        </authorList>
    </citation>
    <scope>NUCLEOTIDE SEQUENCE [LARGE SCALE GENOMIC DNA]</scope>
</reference>
<accession>A0AAV2CC32</accession>
<feature type="chain" id="PRO_5043359840" evidence="1">
    <location>
        <begin position="24"/>
        <end position="104"/>
    </location>
</feature>
<organism evidence="2 3">
    <name type="scientific">Linum trigynum</name>
    <dbReference type="NCBI Taxonomy" id="586398"/>
    <lineage>
        <taxon>Eukaryota</taxon>
        <taxon>Viridiplantae</taxon>
        <taxon>Streptophyta</taxon>
        <taxon>Embryophyta</taxon>
        <taxon>Tracheophyta</taxon>
        <taxon>Spermatophyta</taxon>
        <taxon>Magnoliopsida</taxon>
        <taxon>eudicotyledons</taxon>
        <taxon>Gunneridae</taxon>
        <taxon>Pentapetalae</taxon>
        <taxon>rosids</taxon>
        <taxon>fabids</taxon>
        <taxon>Malpighiales</taxon>
        <taxon>Linaceae</taxon>
        <taxon>Linum</taxon>
    </lineage>
</organism>
<dbReference type="AlphaFoldDB" id="A0AAV2CC32"/>
<proteinExistence type="predicted"/>
<name>A0AAV2CC32_9ROSI</name>
<dbReference type="InterPro" id="IPR024489">
    <property type="entry name" value="Organ_specific_prot"/>
</dbReference>